<evidence type="ECO:0000313" key="1">
    <source>
        <dbReference type="EMBL" id="GAA5202109.1"/>
    </source>
</evidence>
<dbReference type="EMBL" id="BAABJQ010000058">
    <property type="protein sequence ID" value="GAA5202109.1"/>
    <property type="molecule type" value="Genomic_DNA"/>
</dbReference>
<evidence type="ECO:0000313" key="2">
    <source>
        <dbReference type="Proteomes" id="UP001501570"/>
    </source>
</evidence>
<keyword evidence="2" id="KW-1185">Reference proteome</keyword>
<gene>
    <name evidence="1" type="ORF">GCM10023322_83310</name>
</gene>
<sequence length="172" mass="19180">MIDQPHRSRVEVMRETVARLSPGEAARFDELWAAYSRHPVPLFARRGTDLPVGSDILVSHLGTWAPLVIGFLAQTYAGMVIEKTTGKFGARLQRWYRRRGQRRRLRRAVALMCRQEPPSFTDADIQLIRLKAFEAAGLLGYPEPDQRRFADAIASALASGPDVATGQTPTPP</sequence>
<proteinExistence type="predicted"/>
<protein>
    <submittedName>
        <fullName evidence="1">Uncharacterized protein</fullName>
    </submittedName>
</protein>
<dbReference type="Proteomes" id="UP001501570">
    <property type="component" value="Unassembled WGS sequence"/>
</dbReference>
<organism evidence="1 2">
    <name type="scientific">Rugosimonospora acidiphila</name>
    <dbReference type="NCBI Taxonomy" id="556531"/>
    <lineage>
        <taxon>Bacteria</taxon>
        <taxon>Bacillati</taxon>
        <taxon>Actinomycetota</taxon>
        <taxon>Actinomycetes</taxon>
        <taxon>Micromonosporales</taxon>
        <taxon>Micromonosporaceae</taxon>
        <taxon>Rugosimonospora</taxon>
    </lineage>
</organism>
<comment type="caution">
    <text evidence="1">The sequence shown here is derived from an EMBL/GenBank/DDBJ whole genome shotgun (WGS) entry which is preliminary data.</text>
</comment>
<accession>A0ABP9SVI4</accession>
<name>A0ABP9SVI4_9ACTN</name>
<reference evidence="2" key="1">
    <citation type="journal article" date="2019" name="Int. J. Syst. Evol. Microbiol.">
        <title>The Global Catalogue of Microorganisms (GCM) 10K type strain sequencing project: providing services to taxonomists for standard genome sequencing and annotation.</title>
        <authorList>
            <consortium name="The Broad Institute Genomics Platform"/>
            <consortium name="The Broad Institute Genome Sequencing Center for Infectious Disease"/>
            <person name="Wu L."/>
            <person name="Ma J."/>
        </authorList>
    </citation>
    <scope>NUCLEOTIDE SEQUENCE [LARGE SCALE GENOMIC DNA]</scope>
    <source>
        <strain evidence="2">JCM 18304</strain>
    </source>
</reference>